<evidence type="ECO:0000313" key="1">
    <source>
        <dbReference type="EMBL" id="KAG4305853.1"/>
    </source>
</evidence>
<sequence length="285" mass="30997">MISVPSYDNFVKLQDDIFSKDFPVNGASLDIKTKAPNGVEFLVKGHQTSKIGSILGQLEGKYSDKLSGFNFSQNWTTNNALNTKIELEDHLTKGLSADISTTLFLSSNTKNAKLGLGYKQPTVNIRTLVDLFKGPTFLGNIVIGKDGFLAGANIIYDILNGSITNYAASIGFIQPQYSVAVQATQNLSVFSASYYHRVNALTEVAGRMIWDTKRPSSMVSLEVGAKHYLDKDVFIKVKINNDGIAGFSYTQSLYSGIKVGLGLSLDTQRLSEAAHKIGMSITMEG</sequence>
<name>A0ACB7CFS6_9ASCO</name>
<accession>A0ACB7CFS6</accession>
<gene>
    <name evidence="1" type="ORF">PORY_000763</name>
</gene>
<reference evidence="1 2" key="1">
    <citation type="journal article" date="2021" name="Commun. Biol.">
        <title>Genomic insights into the host specific adaptation of the Pneumocystis genus.</title>
        <authorList>
            <person name="Cisse O.H."/>
            <person name="Ma L."/>
            <person name="Dekker J.P."/>
            <person name="Khil P.P."/>
            <person name="Youn J.-H."/>
            <person name="Brenchley J.M."/>
            <person name="Blair R."/>
            <person name="Pahar B."/>
            <person name="Chabe M."/>
            <person name="Van Rompay K.K.A."/>
            <person name="Keesler R."/>
            <person name="Sukura A."/>
            <person name="Hirsch V."/>
            <person name="Kutty G."/>
            <person name="Liu Y."/>
            <person name="Peng L."/>
            <person name="Chen J."/>
            <person name="Song J."/>
            <person name="Weissenbacher-Lang C."/>
            <person name="Xu J."/>
            <person name="Upham N.S."/>
            <person name="Stajich J.E."/>
            <person name="Cuomo C.A."/>
            <person name="Cushion M.T."/>
            <person name="Kovacs J.A."/>
        </authorList>
    </citation>
    <scope>NUCLEOTIDE SEQUENCE [LARGE SCALE GENOMIC DNA]</scope>
    <source>
        <strain evidence="1 2">RABM</strain>
    </source>
</reference>
<protein>
    <submittedName>
        <fullName evidence="1">Uncharacterized protein</fullName>
    </submittedName>
</protein>
<dbReference type="EMBL" id="JABTEG010000002">
    <property type="protein sequence ID" value="KAG4305853.1"/>
    <property type="molecule type" value="Genomic_DNA"/>
</dbReference>
<evidence type="ECO:0000313" key="2">
    <source>
        <dbReference type="Proteomes" id="UP000768646"/>
    </source>
</evidence>
<organism evidence="1 2">
    <name type="scientific">Pneumocystis oryctolagi</name>
    <dbReference type="NCBI Taxonomy" id="42067"/>
    <lineage>
        <taxon>Eukaryota</taxon>
        <taxon>Fungi</taxon>
        <taxon>Dikarya</taxon>
        <taxon>Ascomycota</taxon>
        <taxon>Taphrinomycotina</taxon>
        <taxon>Pneumocystomycetes</taxon>
        <taxon>Pneumocystaceae</taxon>
        <taxon>Pneumocystis</taxon>
    </lineage>
</organism>
<proteinExistence type="predicted"/>
<comment type="caution">
    <text evidence="1">The sequence shown here is derived from an EMBL/GenBank/DDBJ whole genome shotgun (WGS) entry which is preliminary data.</text>
</comment>
<keyword evidence="2" id="KW-1185">Reference proteome</keyword>
<dbReference type="Proteomes" id="UP000768646">
    <property type="component" value="Unassembled WGS sequence"/>
</dbReference>